<sequence>MHIARSLSALLCGGALLVAAGHASADAIDGDWCTESGLRMTIRGPSLVSPGGAQVNGDYTRHGFSYAAPAGEPGGGGEVRLQLRGDNLMLAEASAGSIERTWRRCGPPTS</sequence>
<evidence type="ECO:0008006" key="4">
    <source>
        <dbReference type="Google" id="ProtNLM"/>
    </source>
</evidence>
<accession>A0A317FAY5</accession>
<organism evidence="2 3">
    <name type="scientific">Falsiroseomonas bella</name>
    <dbReference type="NCBI Taxonomy" id="2184016"/>
    <lineage>
        <taxon>Bacteria</taxon>
        <taxon>Pseudomonadati</taxon>
        <taxon>Pseudomonadota</taxon>
        <taxon>Alphaproteobacteria</taxon>
        <taxon>Acetobacterales</taxon>
        <taxon>Roseomonadaceae</taxon>
        <taxon>Falsiroseomonas</taxon>
    </lineage>
</organism>
<evidence type="ECO:0000313" key="3">
    <source>
        <dbReference type="Proteomes" id="UP000245765"/>
    </source>
</evidence>
<gene>
    <name evidence="2" type="ORF">DFH01_24270</name>
</gene>
<dbReference type="OrthoDB" id="7280341at2"/>
<feature type="chain" id="PRO_5016256655" description="Secreted protein" evidence="1">
    <location>
        <begin position="26"/>
        <end position="110"/>
    </location>
</feature>
<dbReference type="EMBL" id="QGNA01000006">
    <property type="protein sequence ID" value="PWS34648.1"/>
    <property type="molecule type" value="Genomic_DNA"/>
</dbReference>
<dbReference type="RefSeq" id="WP_109873099.1">
    <property type="nucleotide sequence ID" value="NZ_QGNA01000006.1"/>
</dbReference>
<feature type="signal peptide" evidence="1">
    <location>
        <begin position="1"/>
        <end position="25"/>
    </location>
</feature>
<comment type="caution">
    <text evidence="2">The sequence shown here is derived from an EMBL/GenBank/DDBJ whole genome shotgun (WGS) entry which is preliminary data.</text>
</comment>
<evidence type="ECO:0000256" key="1">
    <source>
        <dbReference type="SAM" id="SignalP"/>
    </source>
</evidence>
<dbReference type="AlphaFoldDB" id="A0A317FAY5"/>
<keyword evidence="1" id="KW-0732">Signal</keyword>
<evidence type="ECO:0000313" key="2">
    <source>
        <dbReference type="EMBL" id="PWS34648.1"/>
    </source>
</evidence>
<name>A0A317FAY5_9PROT</name>
<keyword evidence="3" id="KW-1185">Reference proteome</keyword>
<proteinExistence type="predicted"/>
<reference evidence="3" key="1">
    <citation type="submission" date="2018-05" db="EMBL/GenBank/DDBJ databases">
        <authorList>
            <person name="Du Z."/>
            <person name="Wang X."/>
        </authorList>
    </citation>
    <scope>NUCLEOTIDE SEQUENCE [LARGE SCALE GENOMIC DNA]</scope>
    <source>
        <strain evidence="3">CQN31</strain>
    </source>
</reference>
<protein>
    <recommendedName>
        <fullName evidence="4">Secreted protein</fullName>
    </recommendedName>
</protein>
<dbReference type="Proteomes" id="UP000245765">
    <property type="component" value="Unassembled WGS sequence"/>
</dbReference>